<dbReference type="FunFam" id="1.20.58.60:FF:000059">
    <property type="entry name" value="Spectrin beta chain"/>
    <property type="match status" value="1"/>
</dbReference>
<dbReference type="GO" id="GO:0003779">
    <property type="term" value="F:actin binding"/>
    <property type="evidence" value="ECO:0007669"/>
    <property type="project" value="UniProtKB-KW"/>
</dbReference>
<evidence type="ECO:0000259" key="5">
    <source>
        <dbReference type="PROSITE" id="PS50021"/>
    </source>
</evidence>
<accession>A0A9D3S6X5</accession>
<feature type="compositionally biased region" description="Gly residues" evidence="4">
    <location>
        <begin position="1156"/>
        <end position="1166"/>
    </location>
</feature>
<dbReference type="InterPro" id="IPR036872">
    <property type="entry name" value="CH_dom_sf"/>
</dbReference>
<evidence type="ECO:0000256" key="4">
    <source>
        <dbReference type="SAM" id="MobiDB-lite"/>
    </source>
</evidence>
<dbReference type="CDD" id="cd00176">
    <property type="entry name" value="SPEC"/>
    <property type="match status" value="3"/>
</dbReference>
<feature type="domain" description="Calponin-homology (CH)" evidence="5">
    <location>
        <begin position="99"/>
        <end position="203"/>
    </location>
</feature>
<feature type="coiled-coil region" evidence="3">
    <location>
        <begin position="504"/>
        <end position="538"/>
    </location>
</feature>
<sequence>GGGAPRGPGGGPEQAGAPAHEERHRPGNAAGALPLRALLFLLLHFLLVLLRQAEVPEPPRRPAPSRSMRRARWLSYSTSNIYNSILDGRFRQLQDEREAVQKKTFTKWVNSILSRVSCRISDLYLDLRDGRMLIKLLEVLSGERLPKPTKGRMRIHCLENVDKALQFLKEQRVHLENMGSHDIVDGNHRLILGLIWTIILRFQIQDIIVETGQADQKETRSAKDALLLWCQMKTAGYPNVNITNFTTSWKDGMAFNALIHKHRPDLVDYGRLQRSNPTHNLQHAFNVAEQKLGVTKLLDPEDVFTDNPDEKSIITYVVAFYHYFSKMKALAVEGKRVGKVLDHAIETEKMIDKYETLSSDLLTWIEQTIIVLNNRKLANSLTGVQQQLQAFNSYRTMEKPPKFQEKGNLEVLLFTIQSRMRANNQRVYTPREGALVADINRAWERLERAEHERERVLRDELIRQEKLEQMARRFDRKAAMRETWLVENQRLVAQDNFGYDLPAVEAAKKKHDAIETDIAAYEERVQALVAMSRELESERYHDAKRIDARKDNIMRLWDYLLELLKARRARLDKNLTLQRTFQEMLHIINWMDEMKARLLSPDFGKHLLEVEDLLQKHALVEADIAMQADRVRSTNAAALKFANGDSYKPCDPQVIRDRVQHLDLCYQELCALAAQRKARLEQSRRLWNFFWETAELESWIKEKEQIFSSLDHGKDLTSVLVLQSKHSAFEDELGARRAHLRQVMDEGDAMVKAKHFEAPKVKRRMDDVQRQWQQLEELAAFRKRNLQDTQRFFQFQGDADDLKAWLLEARRQVTSDDVGQDEYSTQRLVKRHRDLQDEAAKNAATIDALSKQANGLPEELRNTPDVQRRLGDIRDLYMELLSLSDLRKKKLEDAMALYTIFSETDACDLWMNQKETWLVGLETPEKLEDLEVVQNRLGILAQEMGNVQARVDDVNKAAKQLEDSRHPSMKSVKDCQTRLNKRWDAFKAMVEDKKRKVDSAVSLHNYGLECDETGAWIKDKTRVIESTQDLGNDLAAVMTIQRKLYGMERDLAAIEDKLDFLKREAERLAKDHPENAARILGRQRELDRAWDELKADHEGPGGLPGRGEQAADLPAGPGRLPVLAVQVAEGHRVRGDARHAAGGRAAAGPARRRAGGHGPARGGLPPGEGHRGGGDSGRDRPAVPAAGAEAEGPGHGLGRAAQDVGQPQELPGARARLPAVHEGRQAGRGHPQQPGVHPGPHRLSGHPGWGREGPPEARGLRQHHGCQRG</sequence>
<dbReference type="Pfam" id="PF00307">
    <property type="entry name" value="CH"/>
    <property type="match status" value="2"/>
</dbReference>
<feature type="coiled-coil region" evidence="3">
    <location>
        <begin position="1044"/>
        <end position="1071"/>
    </location>
</feature>
<dbReference type="InterPro" id="IPR002017">
    <property type="entry name" value="Spectrin_repeat"/>
</dbReference>
<dbReference type="EMBL" id="JAFIRN010000001">
    <property type="protein sequence ID" value="KAG5857909.1"/>
    <property type="molecule type" value="Genomic_DNA"/>
</dbReference>
<evidence type="ECO:0000313" key="6">
    <source>
        <dbReference type="EMBL" id="KAG5857909.1"/>
    </source>
</evidence>
<name>A0A9D3S6X5_ANGAN</name>
<protein>
    <recommendedName>
        <fullName evidence="5">Calponin-homology (CH) domain-containing protein</fullName>
    </recommendedName>
</protein>
<feature type="compositionally biased region" description="Basic residues" evidence="4">
    <location>
        <begin position="1260"/>
        <end position="1269"/>
    </location>
</feature>
<keyword evidence="1" id="KW-0677">Repeat</keyword>
<dbReference type="FunFam" id="1.10.418.10:FF:000003">
    <property type="entry name" value="Spectrin beta chain"/>
    <property type="match status" value="1"/>
</dbReference>
<dbReference type="InterPro" id="IPR001715">
    <property type="entry name" value="CH_dom"/>
</dbReference>
<keyword evidence="2" id="KW-0009">Actin-binding</keyword>
<dbReference type="SMART" id="SM00150">
    <property type="entry name" value="SPEC"/>
    <property type="match status" value="7"/>
</dbReference>
<dbReference type="InterPro" id="IPR018159">
    <property type="entry name" value="Spectrin/alpha-actinin"/>
</dbReference>
<feature type="compositionally biased region" description="Basic and acidic residues" evidence="4">
    <location>
        <begin position="1168"/>
        <end position="1181"/>
    </location>
</feature>
<dbReference type="PROSITE" id="PS00020">
    <property type="entry name" value="ACTININ_2"/>
    <property type="match status" value="1"/>
</dbReference>
<organism evidence="6 7">
    <name type="scientific">Anguilla anguilla</name>
    <name type="common">European freshwater eel</name>
    <name type="synonym">Muraena anguilla</name>
    <dbReference type="NCBI Taxonomy" id="7936"/>
    <lineage>
        <taxon>Eukaryota</taxon>
        <taxon>Metazoa</taxon>
        <taxon>Chordata</taxon>
        <taxon>Craniata</taxon>
        <taxon>Vertebrata</taxon>
        <taxon>Euteleostomi</taxon>
        <taxon>Actinopterygii</taxon>
        <taxon>Neopterygii</taxon>
        <taxon>Teleostei</taxon>
        <taxon>Anguilliformes</taxon>
        <taxon>Anguillidae</taxon>
        <taxon>Anguilla</taxon>
    </lineage>
</organism>
<dbReference type="SMART" id="SM00033">
    <property type="entry name" value="CH"/>
    <property type="match status" value="2"/>
</dbReference>
<dbReference type="Gene3D" id="1.20.58.60">
    <property type="match status" value="5"/>
</dbReference>
<feature type="non-terminal residue" evidence="6">
    <location>
        <position position="1269"/>
    </location>
</feature>
<feature type="compositionally biased region" description="Low complexity" evidence="4">
    <location>
        <begin position="1228"/>
        <end position="1238"/>
    </location>
</feature>
<dbReference type="Proteomes" id="UP001044222">
    <property type="component" value="Unassembled WGS sequence"/>
</dbReference>
<dbReference type="PANTHER" id="PTHR11915">
    <property type="entry name" value="SPECTRIN/FILAMIN RELATED CYTOSKELETAL PROTEIN"/>
    <property type="match status" value="1"/>
</dbReference>
<dbReference type="AlphaFoldDB" id="A0A9D3S6X5"/>
<dbReference type="CDD" id="cd21246">
    <property type="entry name" value="CH_SPTB-like_rpt1"/>
    <property type="match status" value="1"/>
</dbReference>
<dbReference type="SUPFAM" id="SSF47576">
    <property type="entry name" value="Calponin-homology domain, CH-domain"/>
    <property type="match status" value="1"/>
</dbReference>
<dbReference type="SUPFAM" id="SSF46966">
    <property type="entry name" value="Spectrin repeat"/>
    <property type="match status" value="6"/>
</dbReference>
<feature type="domain" description="Calponin-homology (CH)" evidence="5">
    <location>
        <begin position="220"/>
        <end position="325"/>
    </location>
</feature>
<evidence type="ECO:0000256" key="2">
    <source>
        <dbReference type="ARBA" id="ARBA00023203"/>
    </source>
</evidence>
<dbReference type="FunFam" id="1.20.58.60:FF:000083">
    <property type="entry name" value="Spectrin beta chain"/>
    <property type="match status" value="1"/>
</dbReference>
<feature type="region of interest" description="Disordered" evidence="4">
    <location>
        <begin position="1131"/>
        <end position="1269"/>
    </location>
</feature>
<comment type="caution">
    <text evidence="6">The sequence shown here is derived from an EMBL/GenBank/DDBJ whole genome shotgun (WGS) entry which is preliminary data.</text>
</comment>
<evidence type="ECO:0000256" key="1">
    <source>
        <dbReference type="ARBA" id="ARBA00022737"/>
    </source>
</evidence>
<keyword evidence="7" id="KW-1185">Reference proteome</keyword>
<dbReference type="InterPro" id="IPR001589">
    <property type="entry name" value="Actinin_actin-bd_CS"/>
</dbReference>
<keyword evidence="3" id="KW-0175">Coiled coil</keyword>
<dbReference type="FunFam" id="1.20.58.60:FF:000338">
    <property type="entry name" value="Spectrin beta chain"/>
    <property type="match status" value="1"/>
</dbReference>
<dbReference type="PROSITE" id="PS00019">
    <property type="entry name" value="ACTININ_1"/>
    <property type="match status" value="1"/>
</dbReference>
<feature type="compositionally biased region" description="Gly residues" evidence="4">
    <location>
        <begin position="1"/>
        <end position="13"/>
    </location>
</feature>
<evidence type="ECO:0000313" key="7">
    <source>
        <dbReference type="Proteomes" id="UP001044222"/>
    </source>
</evidence>
<feature type="compositionally biased region" description="Low complexity" evidence="4">
    <location>
        <begin position="1140"/>
        <end position="1149"/>
    </location>
</feature>
<dbReference type="PROSITE" id="PS50021">
    <property type="entry name" value="CH"/>
    <property type="match status" value="2"/>
</dbReference>
<reference evidence="6" key="1">
    <citation type="submission" date="2021-01" db="EMBL/GenBank/DDBJ databases">
        <title>A chromosome-scale assembly of European eel, Anguilla anguilla.</title>
        <authorList>
            <person name="Henkel C."/>
            <person name="Jong-Raadsen S.A."/>
            <person name="Dufour S."/>
            <person name="Weltzien F.-A."/>
            <person name="Palstra A.P."/>
            <person name="Pelster B."/>
            <person name="Spaink H.P."/>
            <person name="Van Den Thillart G.E."/>
            <person name="Jansen H."/>
            <person name="Zahm M."/>
            <person name="Klopp C."/>
            <person name="Cedric C."/>
            <person name="Louis A."/>
            <person name="Berthelot C."/>
            <person name="Parey E."/>
            <person name="Roest Crollius H."/>
            <person name="Montfort J."/>
            <person name="Robinson-Rechavi M."/>
            <person name="Bucao C."/>
            <person name="Bouchez O."/>
            <person name="Gislard M."/>
            <person name="Lluch J."/>
            <person name="Milhes M."/>
            <person name="Lampietro C."/>
            <person name="Lopez Roques C."/>
            <person name="Donnadieu C."/>
            <person name="Braasch I."/>
            <person name="Desvignes T."/>
            <person name="Postlethwait J."/>
            <person name="Bobe J."/>
            <person name="Guiguen Y."/>
            <person name="Dirks R."/>
        </authorList>
    </citation>
    <scope>NUCLEOTIDE SEQUENCE</scope>
    <source>
        <strain evidence="6">Tag_6206</strain>
        <tissue evidence="6">Liver</tissue>
    </source>
</reference>
<feature type="region of interest" description="Disordered" evidence="4">
    <location>
        <begin position="1094"/>
        <end position="1117"/>
    </location>
</feature>
<dbReference type="Pfam" id="PF00435">
    <property type="entry name" value="Spectrin"/>
    <property type="match status" value="7"/>
</dbReference>
<dbReference type="Gene3D" id="1.10.418.10">
    <property type="entry name" value="Calponin-like domain"/>
    <property type="match status" value="2"/>
</dbReference>
<proteinExistence type="predicted"/>
<evidence type="ECO:0000256" key="3">
    <source>
        <dbReference type="SAM" id="Coils"/>
    </source>
</evidence>
<feature type="region of interest" description="Disordered" evidence="4">
    <location>
        <begin position="1"/>
        <end position="27"/>
    </location>
</feature>
<dbReference type="FunFam" id="1.10.418.10:FF:000004">
    <property type="entry name" value="Spectrin beta chain"/>
    <property type="match status" value="1"/>
</dbReference>
<gene>
    <name evidence="6" type="ORF">ANANG_G00024390</name>
</gene>
<feature type="compositionally biased region" description="Low complexity" evidence="4">
    <location>
        <begin position="1182"/>
        <end position="1191"/>
    </location>
</feature>